<gene>
    <name evidence="1" type="ORF">CYCCA115_LOCUS15069</name>
</gene>
<dbReference type="EMBL" id="CAKOGP040001869">
    <property type="protein sequence ID" value="CAJ1954476.1"/>
    <property type="molecule type" value="Genomic_DNA"/>
</dbReference>
<reference evidence="1" key="1">
    <citation type="submission" date="2023-08" db="EMBL/GenBank/DDBJ databases">
        <authorList>
            <person name="Audoor S."/>
            <person name="Bilcke G."/>
        </authorList>
    </citation>
    <scope>NUCLEOTIDE SEQUENCE</scope>
</reference>
<proteinExistence type="predicted"/>
<dbReference type="AlphaFoldDB" id="A0AAD2FW03"/>
<sequence length="258" mass="29248">MHKRICKKLNDCASDYDAVCKNLEELQAAGDDSKEQLEAAIVEKMEASLCYVQLLIDHAYFSTDTIQRGAVIYENAMRMLLWCVDRSMKPFQNVQCLLVLAACLEYDEGVMAIIARLNDHHGSNEDAAKVVELVEIAMDPSFEHKGEGADLVYTCLLLIHVRRFTRHCDTHTNETTTTPNETRLKLEENLRTIMSICVEQCKWVLECVPPDGDPLLPEAANELFGKLSCWQLIKDSFALTPGLMDVFLDFCPLERSIR</sequence>
<organism evidence="1 2">
    <name type="scientific">Cylindrotheca closterium</name>
    <dbReference type="NCBI Taxonomy" id="2856"/>
    <lineage>
        <taxon>Eukaryota</taxon>
        <taxon>Sar</taxon>
        <taxon>Stramenopiles</taxon>
        <taxon>Ochrophyta</taxon>
        <taxon>Bacillariophyta</taxon>
        <taxon>Bacillariophyceae</taxon>
        <taxon>Bacillariophycidae</taxon>
        <taxon>Bacillariales</taxon>
        <taxon>Bacillariaceae</taxon>
        <taxon>Cylindrotheca</taxon>
    </lineage>
</organism>
<name>A0AAD2FW03_9STRA</name>
<protein>
    <submittedName>
        <fullName evidence="1">Uncharacterized protein</fullName>
    </submittedName>
</protein>
<dbReference type="Proteomes" id="UP001295423">
    <property type="component" value="Unassembled WGS sequence"/>
</dbReference>
<comment type="caution">
    <text evidence="1">The sequence shown here is derived from an EMBL/GenBank/DDBJ whole genome shotgun (WGS) entry which is preliminary data.</text>
</comment>
<evidence type="ECO:0000313" key="1">
    <source>
        <dbReference type="EMBL" id="CAJ1954476.1"/>
    </source>
</evidence>
<evidence type="ECO:0000313" key="2">
    <source>
        <dbReference type="Proteomes" id="UP001295423"/>
    </source>
</evidence>
<accession>A0AAD2FW03</accession>
<keyword evidence="2" id="KW-1185">Reference proteome</keyword>